<dbReference type="GO" id="GO:0008703">
    <property type="term" value="F:5-amino-6-(5-phosphoribosylamino)uracil reductase activity"/>
    <property type="evidence" value="ECO:0007669"/>
    <property type="project" value="InterPro"/>
</dbReference>
<dbReference type="InterPro" id="IPR050765">
    <property type="entry name" value="Riboflavin_Biosynth_HTPR"/>
</dbReference>
<evidence type="ECO:0000313" key="3">
    <source>
        <dbReference type="Proteomes" id="UP000239388"/>
    </source>
</evidence>
<dbReference type="InterPro" id="IPR002734">
    <property type="entry name" value="RibDG_C"/>
</dbReference>
<evidence type="ECO:0000313" key="2">
    <source>
        <dbReference type="EMBL" id="PQO36595.1"/>
    </source>
</evidence>
<gene>
    <name evidence="2" type="ORF">C5Y98_11405</name>
</gene>
<dbReference type="InterPro" id="IPR024072">
    <property type="entry name" value="DHFR-like_dom_sf"/>
</dbReference>
<dbReference type="EMBL" id="PUIB01000012">
    <property type="protein sequence ID" value="PQO36595.1"/>
    <property type="molecule type" value="Genomic_DNA"/>
</dbReference>
<proteinExistence type="predicted"/>
<dbReference type="PANTHER" id="PTHR38011:SF11">
    <property type="entry name" value="2,5-DIAMINO-6-RIBOSYLAMINO-4(3H)-PYRIMIDINONE 5'-PHOSPHATE REDUCTASE"/>
    <property type="match status" value="1"/>
</dbReference>
<evidence type="ECO:0000259" key="1">
    <source>
        <dbReference type="Pfam" id="PF01872"/>
    </source>
</evidence>
<protein>
    <submittedName>
        <fullName evidence="2">Dihydrofolate reductase</fullName>
    </submittedName>
</protein>
<dbReference type="AlphaFoldDB" id="A0A2S8FWP2"/>
<organism evidence="2 3">
    <name type="scientific">Blastopirellula marina</name>
    <dbReference type="NCBI Taxonomy" id="124"/>
    <lineage>
        <taxon>Bacteria</taxon>
        <taxon>Pseudomonadati</taxon>
        <taxon>Planctomycetota</taxon>
        <taxon>Planctomycetia</taxon>
        <taxon>Pirellulales</taxon>
        <taxon>Pirellulaceae</taxon>
        <taxon>Blastopirellula</taxon>
    </lineage>
</organism>
<reference evidence="2 3" key="1">
    <citation type="submission" date="2018-02" db="EMBL/GenBank/DDBJ databases">
        <title>Comparative genomes isolates from brazilian mangrove.</title>
        <authorList>
            <person name="Araujo J.E."/>
            <person name="Taketani R.G."/>
            <person name="Silva M.C.P."/>
            <person name="Loureco M.V."/>
            <person name="Andreote F.D."/>
        </authorList>
    </citation>
    <scope>NUCLEOTIDE SEQUENCE [LARGE SCALE GENOMIC DNA]</scope>
    <source>
        <strain evidence="2 3">NAP PRIS-MGV</strain>
    </source>
</reference>
<dbReference type="Gene3D" id="3.40.430.10">
    <property type="entry name" value="Dihydrofolate Reductase, subunit A"/>
    <property type="match status" value="1"/>
</dbReference>
<dbReference type="Proteomes" id="UP000239388">
    <property type="component" value="Unassembled WGS sequence"/>
</dbReference>
<comment type="caution">
    <text evidence="2">The sequence shown here is derived from an EMBL/GenBank/DDBJ whole genome shotgun (WGS) entry which is preliminary data.</text>
</comment>
<accession>A0A2S8FWP2</accession>
<sequence length="217" mass="24167">MFALGCVSNAQQSVKDLLQRNPGNPLWPAWVSQTSVGNSVVGEDSVRKIVYFVTSSLDGFIARPNGAIDWLIQAEGNEDFGFSQFINSIDTVIQGRHTYEHVLSLGPYPYANQKNYVFSRKLLQCQHAEIVRQPVADFVRWLRIQPGKDIWLVGGGQLAAAFLEAGAIDELKVFIQPILLGEGIPLAGYIGRDTRLTVKHSHAFRQGLVQIDFEVRK</sequence>
<feature type="domain" description="Bacterial bifunctional deaminase-reductase C-terminal" evidence="1">
    <location>
        <begin position="47"/>
        <end position="209"/>
    </location>
</feature>
<dbReference type="GO" id="GO:0009231">
    <property type="term" value="P:riboflavin biosynthetic process"/>
    <property type="evidence" value="ECO:0007669"/>
    <property type="project" value="InterPro"/>
</dbReference>
<dbReference type="Pfam" id="PF01872">
    <property type="entry name" value="RibD_C"/>
    <property type="match status" value="1"/>
</dbReference>
<dbReference type="PANTHER" id="PTHR38011">
    <property type="entry name" value="DIHYDROFOLATE REDUCTASE FAMILY PROTEIN (AFU_ORTHOLOGUE AFUA_8G06820)"/>
    <property type="match status" value="1"/>
</dbReference>
<name>A0A2S8FWP2_9BACT</name>
<dbReference type="SUPFAM" id="SSF53597">
    <property type="entry name" value="Dihydrofolate reductase-like"/>
    <property type="match status" value="1"/>
</dbReference>